<sequence length="330" mass="34294">MMRIAILCSGGDAPGMNACLRAVVRTASTMGVEVVGVRHGYQGLLDGDFYESGDGTGVMSARSVSHIIQHGGTILRTGRCDEFRTASGVRKAADTLVANNIDGLVVIGGDGSLRGAIELGKVWSGRIVGCPGTIDNDLAGTDYTIGFLTAVATAVEAIDKLRDTAESHERLFLVEVMGRGSGYLALFTALASGAEFACIPETPTHSAQMVSDISVLKKRGKASIIVVVAEGDDDGGIEVLRGELEAEGCPYPLRSVKLGHVQRGGSPTPADRILASEAGDLAARALIDGKSGVMAGRLAGQMQLTPFAEAIAGTKTVPLEQIQLLKRMSV</sequence>
<dbReference type="EMBL" id="FXUG01000007">
    <property type="protein sequence ID" value="SMP61517.1"/>
    <property type="molecule type" value="Genomic_DNA"/>
</dbReference>
<keyword evidence="9" id="KW-0547">Nucleotide-binding</keyword>
<comment type="caution">
    <text evidence="17">The sequence shown here is derived from an EMBL/GenBank/DDBJ whole genome shotgun (WGS) entry which is preliminary data.</text>
</comment>
<evidence type="ECO:0000256" key="4">
    <source>
        <dbReference type="ARBA" id="ARBA00012055"/>
    </source>
</evidence>
<evidence type="ECO:0000256" key="13">
    <source>
        <dbReference type="ARBA" id="ARBA00023152"/>
    </source>
</evidence>
<keyword evidence="7" id="KW-0808">Transferase</keyword>
<dbReference type="PANTHER" id="PTHR13697:SF4">
    <property type="entry name" value="ATP-DEPENDENT 6-PHOSPHOFRUCTOKINASE"/>
    <property type="match status" value="1"/>
</dbReference>
<evidence type="ECO:0000256" key="2">
    <source>
        <dbReference type="ARBA" id="ARBA00004496"/>
    </source>
</evidence>
<comment type="pathway">
    <text evidence="3">Carbohydrate degradation; glycolysis; D-glyceraldehyde 3-phosphate and glycerone phosphate from D-glucose: step 3/4.</text>
</comment>
<evidence type="ECO:0000313" key="18">
    <source>
        <dbReference type="Proteomes" id="UP001158067"/>
    </source>
</evidence>
<evidence type="ECO:0000259" key="16">
    <source>
        <dbReference type="Pfam" id="PF00365"/>
    </source>
</evidence>
<dbReference type="InterPro" id="IPR000023">
    <property type="entry name" value="Phosphofructokinase_dom"/>
</dbReference>
<keyword evidence="13" id="KW-0324">Glycolysis</keyword>
<dbReference type="Proteomes" id="UP001158067">
    <property type="component" value="Unassembled WGS sequence"/>
</dbReference>
<evidence type="ECO:0000256" key="14">
    <source>
        <dbReference type="ARBA" id="ARBA00038478"/>
    </source>
</evidence>
<dbReference type="InterPro" id="IPR012003">
    <property type="entry name" value="ATP_PFK_prok-type"/>
</dbReference>
<keyword evidence="18" id="KW-1185">Reference proteome</keyword>
<name>A0ABY1Q6T6_9BACT</name>
<dbReference type="RefSeq" id="WP_283433188.1">
    <property type="nucleotide sequence ID" value="NZ_FXUG01000007.1"/>
</dbReference>
<comment type="catalytic activity">
    <reaction evidence="15">
        <text>beta-D-fructose 6-phosphate + ATP = beta-D-fructose 1,6-bisphosphate + ADP + H(+)</text>
        <dbReference type="Rhea" id="RHEA:16109"/>
        <dbReference type="ChEBI" id="CHEBI:15378"/>
        <dbReference type="ChEBI" id="CHEBI:30616"/>
        <dbReference type="ChEBI" id="CHEBI:32966"/>
        <dbReference type="ChEBI" id="CHEBI:57634"/>
        <dbReference type="ChEBI" id="CHEBI:456216"/>
        <dbReference type="EC" id="2.7.1.11"/>
    </reaction>
</comment>
<evidence type="ECO:0000256" key="3">
    <source>
        <dbReference type="ARBA" id="ARBA00004679"/>
    </source>
</evidence>
<evidence type="ECO:0000256" key="6">
    <source>
        <dbReference type="ARBA" id="ARBA00022533"/>
    </source>
</evidence>
<dbReference type="PANTHER" id="PTHR13697">
    <property type="entry name" value="PHOSPHOFRUCTOKINASE"/>
    <property type="match status" value="1"/>
</dbReference>
<dbReference type="PIRSF" id="PIRSF000532">
    <property type="entry name" value="ATP_PFK_prok"/>
    <property type="match status" value="1"/>
</dbReference>
<comment type="subcellular location">
    <subcellularLocation>
        <location evidence="2">Cytoplasm</location>
    </subcellularLocation>
</comment>
<evidence type="ECO:0000256" key="12">
    <source>
        <dbReference type="ARBA" id="ARBA00022842"/>
    </source>
</evidence>
<keyword evidence="11" id="KW-0067">ATP-binding</keyword>
<reference evidence="17 18" key="1">
    <citation type="submission" date="2017-05" db="EMBL/GenBank/DDBJ databases">
        <authorList>
            <person name="Varghese N."/>
            <person name="Submissions S."/>
        </authorList>
    </citation>
    <scope>NUCLEOTIDE SEQUENCE [LARGE SCALE GENOMIC DNA]</scope>
    <source>
        <strain evidence="17 18">DSM 25457</strain>
    </source>
</reference>
<accession>A0ABY1Q6T6</accession>
<organism evidence="17 18">
    <name type="scientific">Neorhodopirellula lusitana</name>
    <dbReference type="NCBI Taxonomy" id="445327"/>
    <lineage>
        <taxon>Bacteria</taxon>
        <taxon>Pseudomonadati</taxon>
        <taxon>Planctomycetota</taxon>
        <taxon>Planctomycetia</taxon>
        <taxon>Pirellulales</taxon>
        <taxon>Pirellulaceae</taxon>
        <taxon>Neorhodopirellula</taxon>
    </lineage>
</organism>
<evidence type="ECO:0000256" key="7">
    <source>
        <dbReference type="ARBA" id="ARBA00022679"/>
    </source>
</evidence>
<evidence type="ECO:0000256" key="15">
    <source>
        <dbReference type="ARBA" id="ARBA00048070"/>
    </source>
</evidence>
<comment type="cofactor">
    <cofactor evidence="1">
        <name>Mg(2+)</name>
        <dbReference type="ChEBI" id="CHEBI:18420"/>
    </cofactor>
</comment>
<dbReference type="NCBIfam" id="NF002872">
    <property type="entry name" value="PRK03202.1"/>
    <property type="match status" value="1"/>
</dbReference>
<evidence type="ECO:0000256" key="10">
    <source>
        <dbReference type="ARBA" id="ARBA00022777"/>
    </source>
</evidence>
<keyword evidence="10" id="KW-0418">Kinase</keyword>
<proteinExistence type="inferred from homology"/>
<evidence type="ECO:0000256" key="5">
    <source>
        <dbReference type="ARBA" id="ARBA00022490"/>
    </source>
</evidence>
<comment type="similarity">
    <text evidence="14">Belongs to the phosphofructokinase type A (PFKA) family.</text>
</comment>
<protein>
    <recommendedName>
        <fullName evidence="4">6-phosphofructokinase</fullName>
        <ecNumber evidence="4">2.7.1.11</ecNumber>
    </recommendedName>
</protein>
<evidence type="ECO:0000256" key="8">
    <source>
        <dbReference type="ARBA" id="ARBA00022723"/>
    </source>
</evidence>
<keyword evidence="5" id="KW-0963">Cytoplasm</keyword>
<dbReference type="PRINTS" id="PR00476">
    <property type="entry name" value="PHFRCTKINASE"/>
</dbReference>
<dbReference type="InterPro" id="IPR035966">
    <property type="entry name" value="PKF_sf"/>
</dbReference>
<dbReference type="PROSITE" id="PS00433">
    <property type="entry name" value="PHOSPHOFRUCTOKINASE"/>
    <property type="match status" value="1"/>
</dbReference>
<dbReference type="SUPFAM" id="SSF53784">
    <property type="entry name" value="Phosphofructokinase"/>
    <property type="match status" value="1"/>
</dbReference>
<dbReference type="InterPro" id="IPR015912">
    <property type="entry name" value="Phosphofructokinase_CS"/>
</dbReference>
<feature type="domain" description="Phosphofructokinase" evidence="16">
    <location>
        <begin position="3"/>
        <end position="285"/>
    </location>
</feature>
<keyword evidence="8" id="KW-0479">Metal-binding</keyword>
<evidence type="ECO:0000313" key="17">
    <source>
        <dbReference type="EMBL" id="SMP61517.1"/>
    </source>
</evidence>
<keyword evidence="12" id="KW-0460">Magnesium</keyword>
<dbReference type="Gene3D" id="3.40.50.460">
    <property type="entry name" value="Phosphofructokinase domain"/>
    <property type="match status" value="1"/>
</dbReference>
<keyword evidence="6" id="KW-0021">Allosteric enzyme</keyword>
<evidence type="ECO:0000256" key="9">
    <source>
        <dbReference type="ARBA" id="ARBA00022741"/>
    </source>
</evidence>
<evidence type="ECO:0000256" key="1">
    <source>
        <dbReference type="ARBA" id="ARBA00001946"/>
    </source>
</evidence>
<evidence type="ECO:0000256" key="11">
    <source>
        <dbReference type="ARBA" id="ARBA00022840"/>
    </source>
</evidence>
<dbReference type="EC" id="2.7.1.11" evidence="4"/>
<dbReference type="Pfam" id="PF00365">
    <property type="entry name" value="PFK"/>
    <property type="match status" value="1"/>
</dbReference>
<dbReference type="InterPro" id="IPR022953">
    <property type="entry name" value="ATP_PFK"/>
</dbReference>
<gene>
    <name evidence="17" type="ORF">SAMN06265222_107111</name>
</gene>
<dbReference type="Gene3D" id="3.40.50.450">
    <property type="match status" value="1"/>
</dbReference>